<organism evidence="6 7">
    <name type="scientific">Actinomadura citrea</name>
    <dbReference type="NCBI Taxonomy" id="46158"/>
    <lineage>
        <taxon>Bacteria</taxon>
        <taxon>Bacillati</taxon>
        <taxon>Actinomycetota</taxon>
        <taxon>Actinomycetes</taxon>
        <taxon>Streptosporangiales</taxon>
        <taxon>Thermomonosporaceae</taxon>
        <taxon>Actinomadura</taxon>
    </lineage>
</organism>
<dbReference type="PANTHER" id="PTHR30055">
    <property type="entry name" value="HTH-TYPE TRANSCRIPTIONAL REGULATOR RUTR"/>
    <property type="match status" value="1"/>
</dbReference>
<evidence type="ECO:0000256" key="1">
    <source>
        <dbReference type="ARBA" id="ARBA00023015"/>
    </source>
</evidence>
<feature type="DNA-binding region" description="H-T-H motif" evidence="4">
    <location>
        <begin position="28"/>
        <end position="47"/>
    </location>
</feature>
<sequence length="221" mass="24291">MAPEKLTRAAVLDRALKLADADGLDTVTIRRLAQELGVTPMALYWHFKNKEQLLVGMLDAVFGQVTADIDPAEPWQRRLRIMIEALTAEFRRHPWISEISQTTDKNASENFLRATDVALELLGEAGFPVDRGFQIATHLLGGVVNLIATQPSGTGSGCADTAGLRRDKRLALETAAAGRYPRLEEYARTLEHEPDVEAYFSFGLDLLLSGVERMAESAGDP</sequence>
<dbReference type="GO" id="GO:0003700">
    <property type="term" value="F:DNA-binding transcription factor activity"/>
    <property type="evidence" value="ECO:0007669"/>
    <property type="project" value="TreeGrafter"/>
</dbReference>
<dbReference type="PANTHER" id="PTHR30055:SF151">
    <property type="entry name" value="TRANSCRIPTIONAL REGULATORY PROTEIN"/>
    <property type="match status" value="1"/>
</dbReference>
<keyword evidence="7" id="KW-1185">Reference proteome</keyword>
<dbReference type="InterPro" id="IPR009057">
    <property type="entry name" value="Homeodomain-like_sf"/>
</dbReference>
<dbReference type="AlphaFoldDB" id="A0A7Y9KAX4"/>
<comment type="caution">
    <text evidence="6">The sequence shown here is derived from an EMBL/GenBank/DDBJ whole genome shotgun (WGS) entry which is preliminary data.</text>
</comment>
<evidence type="ECO:0000256" key="3">
    <source>
        <dbReference type="ARBA" id="ARBA00023163"/>
    </source>
</evidence>
<dbReference type="SUPFAM" id="SSF46689">
    <property type="entry name" value="Homeodomain-like"/>
    <property type="match status" value="1"/>
</dbReference>
<reference evidence="6 7" key="1">
    <citation type="submission" date="2020-07" db="EMBL/GenBank/DDBJ databases">
        <title>Sequencing the genomes of 1000 actinobacteria strains.</title>
        <authorList>
            <person name="Klenk H.-P."/>
        </authorList>
    </citation>
    <scope>NUCLEOTIDE SEQUENCE [LARGE SCALE GENOMIC DNA]</scope>
    <source>
        <strain evidence="6 7">DSM 43461</strain>
    </source>
</reference>
<name>A0A7Y9KAX4_9ACTN</name>
<keyword evidence="1" id="KW-0805">Transcription regulation</keyword>
<keyword evidence="3" id="KW-0804">Transcription</keyword>
<gene>
    <name evidence="6" type="ORF">BJ999_001001</name>
</gene>
<proteinExistence type="predicted"/>
<evidence type="ECO:0000256" key="2">
    <source>
        <dbReference type="ARBA" id="ARBA00023125"/>
    </source>
</evidence>
<feature type="domain" description="HTH tetR-type" evidence="5">
    <location>
        <begin position="5"/>
        <end position="65"/>
    </location>
</feature>
<dbReference type="InterPro" id="IPR004111">
    <property type="entry name" value="Repressor_TetR_C"/>
</dbReference>
<dbReference type="EMBL" id="JACCBT010000001">
    <property type="protein sequence ID" value="NYE10705.1"/>
    <property type="molecule type" value="Genomic_DNA"/>
</dbReference>
<accession>A0A7Y9KAX4</accession>
<evidence type="ECO:0000313" key="7">
    <source>
        <dbReference type="Proteomes" id="UP000591272"/>
    </source>
</evidence>
<dbReference type="GO" id="GO:0000976">
    <property type="term" value="F:transcription cis-regulatory region binding"/>
    <property type="evidence" value="ECO:0007669"/>
    <property type="project" value="TreeGrafter"/>
</dbReference>
<dbReference type="InterPro" id="IPR036271">
    <property type="entry name" value="Tet_transcr_reg_TetR-rel_C_sf"/>
</dbReference>
<dbReference type="Gene3D" id="1.10.357.10">
    <property type="entry name" value="Tetracycline Repressor, domain 2"/>
    <property type="match status" value="1"/>
</dbReference>
<dbReference type="Proteomes" id="UP000591272">
    <property type="component" value="Unassembled WGS sequence"/>
</dbReference>
<evidence type="ECO:0000256" key="4">
    <source>
        <dbReference type="PROSITE-ProRule" id="PRU00335"/>
    </source>
</evidence>
<dbReference type="Pfam" id="PF00440">
    <property type="entry name" value="TetR_N"/>
    <property type="match status" value="1"/>
</dbReference>
<evidence type="ECO:0000259" key="5">
    <source>
        <dbReference type="PROSITE" id="PS50977"/>
    </source>
</evidence>
<evidence type="ECO:0000313" key="6">
    <source>
        <dbReference type="EMBL" id="NYE10705.1"/>
    </source>
</evidence>
<dbReference type="RefSeq" id="WP_179832197.1">
    <property type="nucleotide sequence ID" value="NZ_BMRD01000006.1"/>
</dbReference>
<dbReference type="InterPro" id="IPR001647">
    <property type="entry name" value="HTH_TetR"/>
</dbReference>
<dbReference type="PRINTS" id="PR00455">
    <property type="entry name" value="HTHTETR"/>
</dbReference>
<keyword evidence="2 4" id="KW-0238">DNA-binding</keyword>
<dbReference type="PROSITE" id="PS50977">
    <property type="entry name" value="HTH_TETR_2"/>
    <property type="match status" value="1"/>
</dbReference>
<protein>
    <submittedName>
        <fullName evidence="6">AcrR family transcriptional regulator</fullName>
    </submittedName>
</protein>
<dbReference type="GO" id="GO:0045892">
    <property type="term" value="P:negative regulation of DNA-templated transcription"/>
    <property type="evidence" value="ECO:0007669"/>
    <property type="project" value="InterPro"/>
</dbReference>
<dbReference type="Pfam" id="PF02909">
    <property type="entry name" value="TetR_C_1"/>
    <property type="match status" value="1"/>
</dbReference>
<dbReference type="InterPro" id="IPR050109">
    <property type="entry name" value="HTH-type_TetR-like_transc_reg"/>
</dbReference>
<dbReference type="SUPFAM" id="SSF48498">
    <property type="entry name" value="Tetracyclin repressor-like, C-terminal domain"/>
    <property type="match status" value="1"/>
</dbReference>